<dbReference type="RefSeq" id="WP_106991022.1">
    <property type="nucleotide sequence ID" value="NZ_KZ679094.1"/>
</dbReference>
<evidence type="ECO:0008006" key="3">
    <source>
        <dbReference type="Google" id="ProtNLM"/>
    </source>
</evidence>
<proteinExistence type="predicted"/>
<dbReference type="Proteomes" id="UP000241736">
    <property type="component" value="Unassembled WGS sequence"/>
</dbReference>
<comment type="caution">
    <text evidence="1">The sequence shown here is derived from an EMBL/GenBank/DDBJ whole genome shotgun (WGS) entry which is preliminary data.</text>
</comment>
<organism evidence="1 2">
    <name type="scientific">Arenimonas caeni</name>
    <dbReference type="NCBI Taxonomy" id="2058085"/>
    <lineage>
        <taxon>Bacteria</taxon>
        <taxon>Pseudomonadati</taxon>
        <taxon>Pseudomonadota</taxon>
        <taxon>Gammaproteobacteria</taxon>
        <taxon>Lysobacterales</taxon>
        <taxon>Lysobacteraceae</taxon>
        <taxon>Arenimonas</taxon>
    </lineage>
</organism>
<dbReference type="EMBL" id="PVLF01000017">
    <property type="protein sequence ID" value="PRH81857.1"/>
    <property type="molecule type" value="Genomic_DNA"/>
</dbReference>
<accession>A0A2P6M799</accession>
<keyword evidence="2" id="KW-1185">Reference proteome</keyword>
<sequence>MALTRVQPATWEGQRAWRKTYAEGGHRRRLAALRWVARRLGANSLLAPVPLTAERACRTEQSMINRLAALGVRVPPLLEVGDRELLLGDLGPTLAVACRAQADPQSRRELVALGLRAIGEVHARGGYLSQAFARNLTIRDGEIGFIDLEEDPATMMSLAAAQARDLLFYAHSTARFLSGQPGMHAALLREHLQGVPAAVRAEVARTTHALRWLVPPARLFGGRSREVAEALASLAAACR</sequence>
<gene>
    <name evidence="1" type="ORF">C6N40_10745</name>
</gene>
<dbReference type="AlphaFoldDB" id="A0A2P6M799"/>
<protein>
    <recommendedName>
        <fullName evidence="3">Serine/threonine protein phosphatase</fullName>
    </recommendedName>
</protein>
<dbReference type="OrthoDB" id="8028712at2"/>
<name>A0A2P6M799_9GAMM</name>
<evidence type="ECO:0000313" key="1">
    <source>
        <dbReference type="EMBL" id="PRH81857.1"/>
    </source>
</evidence>
<reference evidence="1 2" key="1">
    <citation type="submission" date="2018-03" db="EMBL/GenBank/DDBJ databases">
        <title>Arenimonas caeni sp. nov., isolated from activated sludge.</title>
        <authorList>
            <person name="Liu H."/>
        </authorList>
    </citation>
    <scope>NUCLEOTIDE SEQUENCE [LARGE SCALE GENOMIC DNA]</scope>
    <source>
        <strain evidence="2">z29</strain>
    </source>
</reference>
<evidence type="ECO:0000313" key="2">
    <source>
        <dbReference type="Proteomes" id="UP000241736"/>
    </source>
</evidence>